<evidence type="ECO:0000313" key="7">
    <source>
        <dbReference type="Proteomes" id="UP000219482"/>
    </source>
</evidence>
<dbReference type="Proteomes" id="UP000219482">
    <property type="component" value="Unassembled WGS sequence"/>
</dbReference>
<comment type="cofactor">
    <cofactor evidence="1">
        <name>Zn(2+)</name>
        <dbReference type="ChEBI" id="CHEBI:29105"/>
    </cofactor>
</comment>
<dbReference type="NCBIfam" id="TIGR03964">
    <property type="entry name" value="mycofact_creat"/>
    <property type="match status" value="1"/>
</dbReference>
<dbReference type="GO" id="GO:0009231">
    <property type="term" value="P:riboflavin biosynthetic process"/>
    <property type="evidence" value="ECO:0007669"/>
    <property type="project" value="TreeGrafter"/>
</dbReference>
<reference evidence="7" key="1">
    <citation type="submission" date="2017-09" db="EMBL/GenBank/DDBJ databases">
        <authorList>
            <person name="Varghese N."/>
            <person name="Submissions S."/>
        </authorList>
    </citation>
    <scope>NUCLEOTIDE SEQUENCE [LARGE SCALE GENOMIC DNA]</scope>
    <source>
        <strain evidence="7">DSM 44270</strain>
    </source>
</reference>
<keyword evidence="4" id="KW-0862">Zinc</keyword>
<evidence type="ECO:0000256" key="5">
    <source>
        <dbReference type="ARBA" id="ARBA00024029"/>
    </source>
</evidence>
<evidence type="ECO:0000256" key="3">
    <source>
        <dbReference type="ARBA" id="ARBA00022801"/>
    </source>
</evidence>
<dbReference type="RefSeq" id="WP_097182807.1">
    <property type="nucleotide sequence ID" value="NZ_OCNK01000001.1"/>
</dbReference>
<evidence type="ECO:0000256" key="1">
    <source>
        <dbReference type="ARBA" id="ARBA00001947"/>
    </source>
</evidence>
<dbReference type="InterPro" id="IPR003785">
    <property type="entry name" value="Creatininase/forma_Hydrolase"/>
</dbReference>
<dbReference type="GO" id="GO:0016811">
    <property type="term" value="F:hydrolase activity, acting on carbon-nitrogen (but not peptide) bonds, in linear amides"/>
    <property type="evidence" value="ECO:0007669"/>
    <property type="project" value="TreeGrafter"/>
</dbReference>
<dbReference type="PANTHER" id="PTHR35005:SF1">
    <property type="entry name" value="2-AMINO-5-FORMYLAMINO-6-RIBOSYLAMINOPYRIMIDIN-4(3H)-ONE 5'-MONOPHOSPHATE DEFORMYLASE"/>
    <property type="match status" value="1"/>
</dbReference>
<comment type="similarity">
    <text evidence="5">Belongs to the creatininase superfamily.</text>
</comment>
<name>A0A286GHQ7_9ACTN</name>
<keyword evidence="2" id="KW-0479">Metal-binding</keyword>
<dbReference type="InterPro" id="IPR024087">
    <property type="entry name" value="Creatininase-like_sf"/>
</dbReference>
<accession>A0A286GHQ7</accession>
<dbReference type="AlphaFoldDB" id="A0A286GHQ7"/>
<gene>
    <name evidence="6" type="ORF">SAMN06272739_1086</name>
</gene>
<dbReference type="EMBL" id="OCNK01000001">
    <property type="protein sequence ID" value="SOD95063.1"/>
    <property type="molecule type" value="Genomic_DNA"/>
</dbReference>
<evidence type="ECO:0000256" key="4">
    <source>
        <dbReference type="ARBA" id="ARBA00022833"/>
    </source>
</evidence>
<dbReference type="SUPFAM" id="SSF102215">
    <property type="entry name" value="Creatininase"/>
    <property type="match status" value="1"/>
</dbReference>
<organism evidence="6 7">
    <name type="scientific">Blastococcus haudaquaticus</name>
    <dbReference type="NCBI Taxonomy" id="1938745"/>
    <lineage>
        <taxon>Bacteria</taxon>
        <taxon>Bacillati</taxon>
        <taxon>Actinomycetota</taxon>
        <taxon>Actinomycetes</taxon>
        <taxon>Geodermatophilales</taxon>
        <taxon>Geodermatophilaceae</taxon>
        <taxon>Blastococcus</taxon>
    </lineage>
</organism>
<dbReference type="OrthoDB" id="9801445at2"/>
<dbReference type="PANTHER" id="PTHR35005">
    <property type="entry name" value="3-DEHYDRO-SCYLLO-INOSOSE HYDROLASE"/>
    <property type="match status" value="1"/>
</dbReference>
<proteinExistence type="inferred from homology"/>
<sequence length="246" mass="25363">MTSLAGAVWPEIPERPLLIVPLGSIEQHGPHLPLGTDAALASAVAETAAGALEGALLAPAIPYGAAGEHEGFPGTVSIGTDVLTSLLVEYARSACRWASRVLVVNGHGGNFYALRSAVPQLRTEGRDVAWFPCAVPGGDAHAGRVETSLMLHVEPGEVRSDRAEAGATAPLRDLLPRMQAEGVRAVSPNGVLGDPAGATAAEGETMLSQLSGRLVGAVATWSVDDYGRLRDLSSSGRPRDQVPSPS</sequence>
<dbReference type="Pfam" id="PF02633">
    <property type="entry name" value="Creatininase"/>
    <property type="match status" value="1"/>
</dbReference>
<dbReference type="Gene3D" id="3.40.50.10310">
    <property type="entry name" value="Creatininase"/>
    <property type="match status" value="1"/>
</dbReference>
<keyword evidence="7" id="KW-1185">Reference proteome</keyword>
<evidence type="ECO:0000256" key="2">
    <source>
        <dbReference type="ARBA" id="ARBA00022723"/>
    </source>
</evidence>
<dbReference type="GO" id="GO:0046872">
    <property type="term" value="F:metal ion binding"/>
    <property type="evidence" value="ECO:0007669"/>
    <property type="project" value="UniProtKB-KW"/>
</dbReference>
<dbReference type="InterPro" id="IPR023871">
    <property type="entry name" value="MftE"/>
</dbReference>
<keyword evidence="3 6" id="KW-0378">Hydrolase</keyword>
<evidence type="ECO:0000313" key="6">
    <source>
        <dbReference type="EMBL" id="SOD95063.1"/>
    </source>
</evidence>
<protein>
    <submittedName>
        <fullName evidence="6">Creatinine amidohydrolase</fullName>
    </submittedName>
</protein>